<evidence type="ECO:0000313" key="4">
    <source>
        <dbReference type="Proteomes" id="UP000643525"/>
    </source>
</evidence>
<feature type="transmembrane region" description="Helical" evidence="1">
    <location>
        <begin position="134"/>
        <end position="153"/>
    </location>
</feature>
<feature type="transmembrane region" description="Helical" evidence="1">
    <location>
        <begin position="52"/>
        <end position="72"/>
    </location>
</feature>
<feature type="transmembrane region" description="Helical" evidence="1">
    <location>
        <begin position="93"/>
        <end position="114"/>
    </location>
</feature>
<evidence type="ECO:0000259" key="2">
    <source>
        <dbReference type="Pfam" id="PF02517"/>
    </source>
</evidence>
<dbReference type="PANTHER" id="PTHR36435:SF1">
    <property type="entry name" value="CAAX AMINO TERMINAL PROTEASE FAMILY PROTEIN"/>
    <property type="match status" value="1"/>
</dbReference>
<keyword evidence="3" id="KW-0645">Protease</keyword>
<reference evidence="3 4" key="1">
    <citation type="submission" date="2020-10" db="EMBL/GenBank/DDBJ databases">
        <title>Sequencing the genomes of 1000 actinobacteria strains.</title>
        <authorList>
            <person name="Klenk H.-P."/>
        </authorList>
    </citation>
    <scope>NUCLEOTIDE SEQUENCE [LARGE SCALE GENOMIC DNA]</scope>
    <source>
        <strain evidence="3 4">DSM 15666</strain>
    </source>
</reference>
<dbReference type="GO" id="GO:0008233">
    <property type="term" value="F:peptidase activity"/>
    <property type="evidence" value="ECO:0007669"/>
    <property type="project" value="UniProtKB-KW"/>
</dbReference>
<dbReference type="RefSeq" id="WP_192594548.1">
    <property type="nucleotide sequence ID" value="NZ_BAAALJ010000017.1"/>
</dbReference>
<keyword evidence="1" id="KW-0812">Transmembrane</keyword>
<sequence>MTTTAAGAPAVGDQAPSLKLALRAALWIIGITAVVFGGTLGLLFIPEEPDQLAVPAIVLAVIVHSVVVLAALGRLIRRSDSSWRAVGFVRPSWRLLHLLWQVPVVIIAALTAQLVTAALTDGANSEAGGSMGDFAVGINPVLAVLAFIAIAVLTPLWEEMFFRGLLFGGIRARWGVVLAVAVTTALFSVVHAVLVLVPYFFTLGLGLALLRIFHRNLWGPLALHVTINCIASATILTALV</sequence>
<keyword evidence="4" id="KW-1185">Reference proteome</keyword>
<dbReference type="EMBL" id="JADBED010000001">
    <property type="protein sequence ID" value="MBE1523391.1"/>
    <property type="molecule type" value="Genomic_DNA"/>
</dbReference>
<dbReference type="GO" id="GO:0006508">
    <property type="term" value="P:proteolysis"/>
    <property type="evidence" value="ECO:0007669"/>
    <property type="project" value="UniProtKB-KW"/>
</dbReference>
<feature type="transmembrane region" description="Helical" evidence="1">
    <location>
        <begin position="24"/>
        <end position="46"/>
    </location>
</feature>
<gene>
    <name evidence="3" type="ORF">H4W27_000509</name>
</gene>
<protein>
    <submittedName>
        <fullName evidence="3">Membrane protease YdiL (CAAX protease family)</fullName>
    </submittedName>
</protein>
<feature type="transmembrane region" description="Helical" evidence="1">
    <location>
        <begin position="174"/>
        <end position="201"/>
    </location>
</feature>
<keyword evidence="1" id="KW-1133">Transmembrane helix</keyword>
<feature type="transmembrane region" description="Helical" evidence="1">
    <location>
        <begin position="221"/>
        <end position="239"/>
    </location>
</feature>
<dbReference type="Pfam" id="PF02517">
    <property type="entry name" value="Rce1-like"/>
    <property type="match status" value="1"/>
</dbReference>
<name>A0ABR9JC60_9MICC</name>
<accession>A0ABR9JC60</accession>
<evidence type="ECO:0000256" key="1">
    <source>
        <dbReference type="SAM" id="Phobius"/>
    </source>
</evidence>
<feature type="domain" description="CAAX prenyl protease 2/Lysostaphin resistance protein A-like" evidence="2">
    <location>
        <begin position="142"/>
        <end position="230"/>
    </location>
</feature>
<dbReference type="Proteomes" id="UP000643525">
    <property type="component" value="Unassembled WGS sequence"/>
</dbReference>
<comment type="caution">
    <text evidence="3">The sequence shown here is derived from an EMBL/GenBank/DDBJ whole genome shotgun (WGS) entry which is preliminary data.</text>
</comment>
<dbReference type="InterPro" id="IPR003675">
    <property type="entry name" value="Rce1/LyrA-like_dom"/>
</dbReference>
<dbReference type="PANTHER" id="PTHR36435">
    <property type="entry name" value="SLR1288 PROTEIN"/>
    <property type="match status" value="1"/>
</dbReference>
<keyword evidence="3" id="KW-0378">Hydrolase</keyword>
<dbReference type="InterPro" id="IPR052710">
    <property type="entry name" value="CAAX_protease"/>
</dbReference>
<keyword evidence="1" id="KW-0472">Membrane</keyword>
<proteinExistence type="predicted"/>
<evidence type="ECO:0000313" key="3">
    <source>
        <dbReference type="EMBL" id="MBE1523391.1"/>
    </source>
</evidence>
<organism evidence="3 4">
    <name type="scientific">Nesterenkonia lutea</name>
    <dbReference type="NCBI Taxonomy" id="272919"/>
    <lineage>
        <taxon>Bacteria</taxon>
        <taxon>Bacillati</taxon>
        <taxon>Actinomycetota</taxon>
        <taxon>Actinomycetes</taxon>
        <taxon>Micrococcales</taxon>
        <taxon>Micrococcaceae</taxon>
        <taxon>Nesterenkonia</taxon>
    </lineage>
</organism>